<organism evidence="6 7">
    <name type="scientific">Portunus trituberculatus</name>
    <name type="common">Swimming crab</name>
    <name type="synonym">Neptunus trituberculatus</name>
    <dbReference type="NCBI Taxonomy" id="210409"/>
    <lineage>
        <taxon>Eukaryota</taxon>
        <taxon>Metazoa</taxon>
        <taxon>Ecdysozoa</taxon>
        <taxon>Arthropoda</taxon>
        <taxon>Crustacea</taxon>
        <taxon>Multicrustacea</taxon>
        <taxon>Malacostraca</taxon>
        <taxon>Eumalacostraca</taxon>
        <taxon>Eucarida</taxon>
        <taxon>Decapoda</taxon>
        <taxon>Pleocyemata</taxon>
        <taxon>Brachyura</taxon>
        <taxon>Eubrachyura</taxon>
        <taxon>Portunoidea</taxon>
        <taxon>Portunidae</taxon>
        <taxon>Portuninae</taxon>
        <taxon>Portunus</taxon>
    </lineage>
</organism>
<feature type="domain" description="Integrin alpha second immunoglobulin-like" evidence="5">
    <location>
        <begin position="17"/>
        <end position="80"/>
    </location>
</feature>
<evidence type="ECO:0000256" key="4">
    <source>
        <dbReference type="ARBA" id="ARBA00023180"/>
    </source>
</evidence>
<dbReference type="InterPro" id="IPR032695">
    <property type="entry name" value="Integrin_dom_sf"/>
</dbReference>
<evidence type="ECO:0000313" key="7">
    <source>
        <dbReference type="Proteomes" id="UP000324222"/>
    </source>
</evidence>
<keyword evidence="7" id="KW-1185">Reference proteome</keyword>
<dbReference type="GO" id="GO:0007229">
    <property type="term" value="P:integrin-mediated signaling pathway"/>
    <property type="evidence" value="ECO:0007669"/>
    <property type="project" value="UniProtKB-KW"/>
</dbReference>
<dbReference type="EMBL" id="VSRR010058746">
    <property type="protein sequence ID" value="MPC82054.1"/>
    <property type="molecule type" value="Genomic_DNA"/>
</dbReference>
<evidence type="ECO:0000259" key="5">
    <source>
        <dbReference type="Pfam" id="PF20805"/>
    </source>
</evidence>
<dbReference type="SUPFAM" id="SSF69179">
    <property type="entry name" value="Integrin domains"/>
    <property type="match status" value="1"/>
</dbReference>
<keyword evidence="3" id="KW-0472">Membrane</keyword>
<dbReference type="GO" id="GO:0007157">
    <property type="term" value="P:heterophilic cell-cell adhesion via plasma membrane cell adhesion molecules"/>
    <property type="evidence" value="ECO:0007669"/>
    <property type="project" value="UniProtKB-ARBA"/>
</dbReference>
<keyword evidence="2" id="KW-0401">Integrin</keyword>
<dbReference type="GO" id="GO:0016020">
    <property type="term" value="C:membrane"/>
    <property type="evidence" value="ECO:0007669"/>
    <property type="project" value="UniProtKB-SubCell"/>
</dbReference>
<proteinExistence type="predicted"/>
<dbReference type="Pfam" id="PF20805">
    <property type="entry name" value="Integrin_A_Ig_2"/>
    <property type="match status" value="1"/>
</dbReference>
<comment type="caution">
    <text evidence="6">The sequence shown here is derived from an EMBL/GenBank/DDBJ whole genome shotgun (WGS) entry which is preliminary data.</text>
</comment>
<dbReference type="InterPro" id="IPR048285">
    <property type="entry name" value="Integrin_alpha_Ig-like_2"/>
</dbReference>
<name>A0A5B7IPC6_PORTR</name>
<reference evidence="6 7" key="1">
    <citation type="submission" date="2019-05" db="EMBL/GenBank/DDBJ databases">
        <title>Another draft genome of Portunus trituberculatus and its Hox gene families provides insights of decapod evolution.</title>
        <authorList>
            <person name="Jeong J.-H."/>
            <person name="Song I."/>
            <person name="Kim S."/>
            <person name="Choi T."/>
            <person name="Kim D."/>
            <person name="Ryu S."/>
            <person name="Kim W."/>
        </authorList>
    </citation>
    <scope>NUCLEOTIDE SEQUENCE [LARGE SCALE GENOMIC DNA]</scope>
    <source>
        <tissue evidence="6">Muscle</tissue>
    </source>
</reference>
<accession>A0A5B7IPC6</accession>
<dbReference type="Proteomes" id="UP000324222">
    <property type="component" value="Unassembled WGS sequence"/>
</dbReference>
<dbReference type="AlphaFoldDB" id="A0A5B7IPC6"/>
<dbReference type="Gene3D" id="2.60.40.1510">
    <property type="entry name" value="ntegrin, alpha v. Chain A, domain 3"/>
    <property type="match status" value="1"/>
</dbReference>
<protein>
    <recommendedName>
        <fullName evidence="5">Integrin alpha second immunoglobulin-like domain-containing protein</fullName>
    </recommendedName>
</protein>
<evidence type="ECO:0000256" key="2">
    <source>
        <dbReference type="ARBA" id="ARBA00023037"/>
    </source>
</evidence>
<comment type="subcellular location">
    <subcellularLocation>
        <location evidence="1">Membrane</location>
        <topology evidence="1">Single-pass type I membrane protein</topology>
    </subcellularLocation>
</comment>
<evidence type="ECO:0000313" key="6">
    <source>
        <dbReference type="EMBL" id="MPC82054.1"/>
    </source>
</evidence>
<gene>
    <name evidence="6" type="ORF">E2C01_076700</name>
</gene>
<evidence type="ECO:0000256" key="1">
    <source>
        <dbReference type="ARBA" id="ARBA00004479"/>
    </source>
</evidence>
<dbReference type="OrthoDB" id="6362691at2759"/>
<evidence type="ECO:0000256" key="3">
    <source>
        <dbReference type="ARBA" id="ARBA00023136"/>
    </source>
</evidence>
<keyword evidence="4" id="KW-0325">Glycoprotein</keyword>
<sequence length="86" mass="9471">MAEFTNGVQDAVVIGKFNKLRVTVSNSGEPAYVPNMTVTADRYFELIPPVSHEDCLVDVTDTKVFLQCQLSNPIKNNSSVRPVTNV</sequence>